<name>A0ABV2I8M3_9HYPH</name>
<accession>A0ABV2I8M3</accession>
<keyword evidence="3" id="KW-0732">Signal</keyword>
<dbReference type="InterPro" id="IPR006311">
    <property type="entry name" value="TAT_signal"/>
</dbReference>
<sequence>MAFSISRRGLLTGTAAGVGLGFVGSAMAAEPQQKINISRTAARSDKPNVILIVTDTTRRDHIGAYGNSWMRTPSLDHLASQSLRFTRAVPEAMPTVPARRSIHSGMRTFPFRDWEKRSGNKSGVWGWQHIPDDQPTLAEQLSGAGYTTMLVSDVPHTFKPSMNFARGFKVMQWIRGQEGDDYMPIWMADDRFLDRYMYQTAGGKDLTSKGDNLMLANELRQYLANNVDRDGEEDYLAARVFRTASRMVENVPPEEPFFLAIDSFDPHEPWDAPRHYADYYDDPDWNEPEPVSPRYGKSDYLTERQLKRMRALYAGEITMVDRWIGYFLERAEQTGLLDNTLVIMTSDHGMALGEHGALGKPSFALWPEMTDTPFFIRHPDGKRAGEAMDYFASTHDIAPTILAFAGVTPKTELDGTNLMPTLDGEMPEDPREHFTSGMNDYVWASDRKFTLIAKNDGTEARLYDIVADPEQMNDIAADNPDEVKRLYDLVVKDAGGAPLPHYDQG</sequence>
<dbReference type="SUPFAM" id="SSF53649">
    <property type="entry name" value="Alkaline phosphatase-like"/>
    <property type="match status" value="1"/>
</dbReference>
<keyword evidence="2" id="KW-0378">Hydrolase</keyword>
<dbReference type="PANTHER" id="PTHR42693:SF53">
    <property type="entry name" value="ENDO-4-O-SULFATASE"/>
    <property type="match status" value="1"/>
</dbReference>
<evidence type="ECO:0000313" key="6">
    <source>
        <dbReference type="Proteomes" id="UP001549164"/>
    </source>
</evidence>
<proteinExistence type="inferred from homology"/>
<dbReference type="RefSeq" id="WP_354433378.1">
    <property type="nucleotide sequence ID" value="NZ_JBEPLY010000003.1"/>
</dbReference>
<dbReference type="Gene3D" id="3.40.720.10">
    <property type="entry name" value="Alkaline Phosphatase, subunit A"/>
    <property type="match status" value="1"/>
</dbReference>
<organism evidence="5 6">
    <name type="scientific">Martelella mangrovi</name>
    <dbReference type="NCBI Taxonomy" id="1397477"/>
    <lineage>
        <taxon>Bacteria</taxon>
        <taxon>Pseudomonadati</taxon>
        <taxon>Pseudomonadota</taxon>
        <taxon>Alphaproteobacteria</taxon>
        <taxon>Hyphomicrobiales</taxon>
        <taxon>Aurantimonadaceae</taxon>
        <taxon>Martelella</taxon>
    </lineage>
</organism>
<evidence type="ECO:0000313" key="5">
    <source>
        <dbReference type="EMBL" id="MET3599114.1"/>
    </source>
</evidence>
<feature type="signal peptide" evidence="3">
    <location>
        <begin position="1"/>
        <end position="28"/>
    </location>
</feature>
<comment type="caution">
    <text evidence="5">The sequence shown here is derived from an EMBL/GenBank/DDBJ whole genome shotgun (WGS) entry which is preliminary data.</text>
</comment>
<feature type="domain" description="Sulfatase N-terminal" evidence="4">
    <location>
        <begin position="47"/>
        <end position="407"/>
    </location>
</feature>
<dbReference type="CDD" id="cd16148">
    <property type="entry name" value="sulfatase_like"/>
    <property type="match status" value="1"/>
</dbReference>
<evidence type="ECO:0000256" key="2">
    <source>
        <dbReference type="ARBA" id="ARBA00022801"/>
    </source>
</evidence>
<dbReference type="EMBL" id="JBEPLY010000003">
    <property type="protein sequence ID" value="MET3599114.1"/>
    <property type="molecule type" value="Genomic_DNA"/>
</dbReference>
<reference evidence="5 6" key="1">
    <citation type="submission" date="2024-06" db="EMBL/GenBank/DDBJ databases">
        <title>Genomic Encyclopedia of Type Strains, Phase IV (KMG-IV): sequencing the most valuable type-strain genomes for metagenomic binning, comparative biology and taxonomic classification.</title>
        <authorList>
            <person name="Goeker M."/>
        </authorList>
    </citation>
    <scope>NUCLEOTIDE SEQUENCE [LARGE SCALE GENOMIC DNA]</scope>
    <source>
        <strain evidence="5 6">DSM 28102</strain>
    </source>
</reference>
<gene>
    <name evidence="5" type="ORF">ABID12_001045</name>
</gene>
<dbReference type="InterPro" id="IPR050738">
    <property type="entry name" value="Sulfatase"/>
</dbReference>
<dbReference type="Pfam" id="PF00884">
    <property type="entry name" value="Sulfatase"/>
    <property type="match status" value="1"/>
</dbReference>
<evidence type="ECO:0000256" key="1">
    <source>
        <dbReference type="ARBA" id="ARBA00008779"/>
    </source>
</evidence>
<dbReference type="InterPro" id="IPR017850">
    <property type="entry name" value="Alkaline_phosphatase_core_sf"/>
</dbReference>
<comment type="similarity">
    <text evidence="1">Belongs to the sulfatase family.</text>
</comment>
<dbReference type="PROSITE" id="PS51318">
    <property type="entry name" value="TAT"/>
    <property type="match status" value="1"/>
</dbReference>
<dbReference type="PANTHER" id="PTHR42693">
    <property type="entry name" value="ARYLSULFATASE FAMILY MEMBER"/>
    <property type="match status" value="1"/>
</dbReference>
<keyword evidence="6" id="KW-1185">Reference proteome</keyword>
<evidence type="ECO:0000256" key="3">
    <source>
        <dbReference type="SAM" id="SignalP"/>
    </source>
</evidence>
<feature type="chain" id="PRO_5045768449" evidence="3">
    <location>
        <begin position="29"/>
        <end position="505"/>
    </location>
</feature>
<protein>
    <submittedName>
        <fullName evidence="5">Arylsulfatase A-like enzyme</fullName>
    </submittedName>
</protein>
<evidence type="ECO:0000259" key="4">
    <source>
        <dbReference type="Pfam" id="PF00884"/>
    </source>
</evidence>
<dbReference type="InterPro" id="IPR000917">
    <property type="entry name" value="Sulfatase_N"/>
</dbReference>
<dbReference type="Proteomes" id="UP001549164">
    <property type="component" value="Unassembled WGS sequence"/>
</dbReference>